<evidence type="ECO:0000313" key="1">
    <source>
        <dbReference type="EnsemblPlants" id="AET3Gv21019700.21"/>
    </source>
</evidence>
<protein>
    <submittedName>
        <fullName evidence="1">Uncharacterized protein</fullName>
    </submittedName>
</protein>
<reference evidence="2" key="2">
    <citation type="journal article" date="2017" name="Nat. Plants">
        <title>The Aegilops tauschii genome reveals multiple impacts of transposons.</title>
        <authorList>
            <person name="Zhao G."/>
            <person name="Zou C."/>
            <person name="Li K."/>
            <person name="Wang K."/>
            <person name="Li T."/>
            <person name="Gao L."/>
            <person name="Zhang X."/>
            <person name="Wang H."/>
            <person name="Yang Z."/>
            <person name="Liu X."/>
            <person name="Jiang W."/>
            <person name="Mao L."/>
            <person name="Kong X."/>
            <person name="Jiao Y."/>
            <person name="Jia J."/>
        </authorList>
    </citation>
    <scope>NUCLEOTIDE SEQUENCE [LARGE SCALE GENOMIC DNA]</scope>
    <source>
        <strain evidence="2">cv. AL8/78</strain>
    </source>
</reference>
<proteinExistence type="predicted"/>
<reference evidence="1" key="5">
    <citation type="journal article" date="2021" name="G3 (Bethesda)">
        <title>Aegilops tauschii genome assembly Aet v5.0 features greater sequence contiguity and improved annotation.</title>
        <authorList>
            <person name="Wang L."/>
            <person name="Zhu T."/>
            <person name="Rodriguez J.C."/>
            <person name="Deal K.R."/>
            <person name="Dubcovsky J."/>
            <person name="McGuire P.E."/>
            <person name="Lux T."/>
            <person name="Spannagl M."/>
            <person name="Mayer K.F.X."/>
            <person name="Baldrich P."/>
            <person name="Meyers B.C."/>
            <person name="Huo N."/>
            <person name="Gu Y.Q."/>
            <person name="Zhou H."/>
            <person name="Devos K.M."/>
            <person name="Bennetzen J.L."/>
            <person name="Unver T."/>
            <person name="Budak H."/>
            <person name="Gulick P.J."/>
            <person name="Galiba G."/>
            <person name="Kalapos B."/>
            <person name="Nelson D.R."/>
            <person name="Li P."/>
            <person name="You F.M."/>
            <person name="Luo M.C."/>
            <person name="Dvorak J."/>
        </authorList>
    </citation>
    <scope>NUCLEOTIDE SEQUENCE [LARGE SCALE GENOMIC DNA]</scope>
    <source>
        <strain evidence="1">cv. AL8/78</strain>
    </source>
</reference>
<organism evidence="1 2">
    <name type="scientific">Aegilops tauschii subsp. strangulata</name>
    <name type="common">Goatgrass</name>
    <dbReference type="NCBI Taxonomy" id="200361"/>
    <lineage>
        <taxon>Eukaryota</taxon>
        <taxon>Viridiplantae</taxon>
        <taxon>Streptophyta</taxon>
        <taxon>Embryophyta</taxon>
        <taxon>Tracheophyta</taxon>
        <taxon>Spermatophyta</taxon>
        <taxon>Magnoliopsida</taxon>
        <taxon>Liliopsida</taxon>
        <taxon>Poales</taxon>
        <taxon>Poaceae</taxon>
        <taxon>BOP clade</taxon>
        <taxon>Pooideae</taxon>
        <taxon>Triticodae</taxon>
        <taxon>Triticeae</taxon>
        <taxon>Triticinae</taxon>
        <taxon>Aegilops</taxon>
    </lineage>
</organism>
<reference evidence="2" key="1">
    <citation type="journal article" date="2014" name="Science">
        <title>Ancient hybridizations among the ancestral genomes of bread wheat.</title>
        <authorList>
            <consortium name="International Wheat Genome Sequencing Consortium,"/>
            <person name="Marcussen T."/>
            <person name="Sandve S.R."/>
            <person name="Heier L."/>
            <person name="Spannagl M."/>
            <person name="Pfeifer M."/>
            <person name="Jakobsen K.S."/>
            <person name="Wulff B.B."/>
            <person name="Steuernagel B."/>
            <person name="Mayer K.F."/>
            <person name="Olsen O.A."/>
        </authorList>
    </citation>
    <scope>NUCLEOTIDE SEQUENCE [LARGE SCALE GENOMIC DNA]</scope>
    <source>
        <strain evidence="2">cv. AL8/78</strain>
    </source>
</reference>
<keyword evidence="2" id="KW-1185">Reference proteome</keyword>
<reference evidence="1" key="4">
    <citation type="submission" date="2019-03" db="UniProtKB">
        <authorList>
            <consortium name="EnsemblPlants"/>
        </authorList>
    </citation>
    <scope>IDENTIFICATION</scope>
</reference>
<sequence>MLGNVQACYSHVYLICMSFIKRIIAPYCIFAEMDCRTQLIQGKQSLGSDSCDFVFHTPADRN</sequence>
<evidence type="ECO:0000313" key="2">
    <source>
        <dbReference type="Proteomes" id="UP000015105"/>
    </source>
</evidence>
<dbReference type="EnsemblPlants" id="AET3Gv21019700.21">
    <property type="protein sequence ID" value="AET3Gv21019700.21"/>
    <property type="gene ID" value="AET3Gv21019700"/>
</dbReference>
<dbReference type="Proteomes" id="UP000015105">
    <property type="component" value="Chromosome 3D"/>
</dbReference>
<name>A0A453GH95_AEGTS</name>
<reference evidence="1" key="3">
    <citation type="journal article" date="2017" name="Nature">
        <title>Genome sequence of the progenitor of the wheat D genome Aegilops tauschii.</title>
        <authorList>
            <person name="Luo M.C."/>
            <person name="Gu Y.Q."/>
            <person name="Puiu D."/>
            <person name="Wang H."/>
            <person name="Twardziok S.O."/>
            <person name="Deal K.R."/>
            <person name="Huo N."/>
            <person name="Zhu T."/>
            <person name="Wang L."/>
            <person name="Wang Y."/>
            <person name="McGuire P.E."/>
            <person name="Liu S."/>
            <person name="Long H."/>
            <person name="Ramasamy R.K."/>
            <person name="Rodriguez J.C."/>
            <person name="Van S.L."/>
            <person name="Yuan L."/>
            <person name="Wang Z."/>
            <person name="Xia Z."/>
            <person name="Xiao L."/>
            <person name="Anderson O.D."/>
            <person name="Ouyang S."/>
            <person name="Liang Y."/>
            <person name="Zimin A.V."/>
            <person name="Pertea G."/>
            <person name="Qi P."/>
            <person name="Bennetzen J.L."/>
            <person name="Dai X."/>
            <person name="Dawson M.W."/>
            <person name="Muller H.G."/>
            <person name="Kugler K."/>
            <person name="Rivarola-Duarte L."/>
            <person name="Spannagl M."/>
            <person name="Mayer K.F.X."/>
            <person name="Lu F.H."/>
            <person name="Bevan M.W."/>
            <person name="Leroy P."/>
            <person name="Li P."/>
            <person name="You F.M."/>
            <person name="Sun Q."/>
            <person name="Liu Z."/>
            <person name="Lyons E."/>
            <person name="Wicker T."/>
            <person name="Salzberg S.L."/>
            <person name="Devos K.M."/>
            <person name="Dvorak J."/>
        </authorList>
    </citation>
    <scope>NUCLEOTIDE SEQUENCE [LARGE SCALE GENOMIC DNA]</scope>
    <source>
        <strain evidence="1">cv. AL8/78</strain>
    </source>
</reference>
<accession>A0A453GH95</accession>
<dbReference type="AlphaFoldDB" id="A0A453GH95"/>
<dbReference type="Gramene" id="AET3Gv21019700.21">
    <property type="protein sequence ID" value="AET3Gv21019700.21"/>
    <property type="gene ID" value="AET3Gv21019700"/>
</dbReference>